<feature type="compositionally biased region" description="Low complexity" evidence="1">
    <location>
        <begin position="42"/>
        <end position="52"/>
    </location>
</feature>
<comment type="caution">
    <text evidence="2">The sequence shown here is derived from an EMBL/GenBank/DDBJ whole genome shotgun (WGS) entry which is preliminary data.</text>
</comment>
<dbReference type="AlphaFoldDB" id="A0A317SLT1"/>
<gene>
    <name evidence="2" type="ORF">C7212DRAFT_324838</name>
</gene>
<evidence type="ECO:0000256" key="1">
    <source>
        <dbReference type="SAM" id="MobiDB-lite"/>
    </source>
</evidence>
<feature type="region of interest" description="Disordered" evidence="1">
    <location>
        <begin position="83"/>
        <end position="116"/>
    </location>
</feature>
<evidence type="ECO:0000313" key="2">
    <source>
        <dbReference type="EMBL" id="PWW75419.1"/>
    </source>
</evidence>
<feature type="compositionally biased region" description="Polar residues" evidence="1">
    <location>
        <begin position="21"/>
        <end position="41"/>
    </location>
</feature>
<feature type="region of interest" description="Disordered" evidence="1">
    <location>
        <begin position="292"/>
        <end position="325"/>
    </location>
</feature>
<dbReference type="EMBL" id="PYWC01000046">
    <property type="protein sequence ID" value="PWW75419.1"/>
    <property type="molecule type" value="Genomic_DNA"/>
</dbReference>
<protein>
    <submittedName>
        <fullName evidence="2">Uncharacterized protein</fullName>
    </submittedName>
</protein>
<keyword evidence="3" id="KW-1185">Reference proteome</keyword>
<feature type="compositionally biased region" description="Low complexity" evidence="1">
    <location>
        <begin position="305"/>
        <end position="318"/>
    </location>
</feature>
<dbReference type="Proteomes" id="UP000246991">
    <property type="component" value="Unassembled WGS sequence"/>
</dbReference>
<feature type="region of interest" description="Disordered" evidence="1">
    <location>
        <begin position="190"/>
        <end position="227"/>
    </location>
</feature>
<dbReference type="OrthoDB" id="5418725at2759"/>
<reference evidence="2 3" key="1">
    <citation type="submission" date="2018-03" db="EMBL/GenBank/DDBJ databases">
        <title>Genomes of Pezizomycetes fungi and the evolution of truffles.</title>
        <authorList>
            <person name="Murat C."/>
            <person name="Payen T."/>
            <person name="Noel B."/>
            <person name="Kuo A."/>
            <person name="Martin F.M."/>
        </authorList>
    </citation>
    <scope>NUCLEOTIDE SEQUENCE [LARGE SCALE GENOMIC DNA]</scope>
    <source>
        <strain evidence="2">091103-1</strain>
    </source>
</reference>
<feature type="region of interest" description="Disordered" evidence="1">
    <location>
        <begin position="1"/>
        <end position="52"/>
    </location>
</feature>
<feature type="compositionally biased region" description="Basic residues" evidence="1">
    <location>
        <begin position="208"/>
        <end position="217"/>
    </location>
</feature>
<evidence type="ECO:0000313" key="3">
    <source>
        <dbReference type="Proteomes" id="UP000246991"/>
    </source>
</evidence>
<accession>A0A317SLT1</accession>
<organism evidence="2 3">
    <name type="scientific">Tuber magnatum</name>
    <name type="common">white Piedmont truffle</name>
    <dbReference type="NCBI Taxonomy" id="42249"/>
    <lineage>
        <taxon>Eukaryota</taxon>
        <taxon>Fungi</taxon>
        <taxon>Dikarya</taxon>
        <taxon>Ascomycota</taxon>
        <taxon>Pezizomycotina</taxon>
        <taxon>Pezizomycetes</taxon>
        <taxon>Pezizales</taxon>
        <taxon>Tuberaceae</taxon>
        <taxon>Tuber</taxon>
    </lineage>
</organism>
<proteinExistence type="predicted"/>
<name>A0A317SLT1_9PEZI</name>
<sequence length="343" mass="37067">MADSMTPTKSLRLGHPLPNPLQITPLASETSTPSRTGSDTISPTPVSLPPVVLTSSNPISIRRYRNHGSFSQPLRPTLYPPAKVPEHTEPQAMGGGVLTREDSASSKQSRESSYSARSSLYTASARNALRQHEVAVADILSDIQQLEICNLGDTPLENLLSTSDLPEGATILHDFRQGVKSGDIKSPVCTPSVSSFIPSKPPPELPPRPRKLRRRPRKDSVKTPIHGGIISTPIEASMDVHPGEITRAVTVADGVLQCSPYKSLRSYSLSQPTVEEEEKFYVDLIAQINKNTIREGDPTTPTRDSYASMSSAGGSAASDGTPCDLTPEHLLAARKENAERYGW</sequence>
<feature type="compositionally biased region" description="Basic and acidic residues" evidence="1">
    <location>
        <begin position="99"/>
        <end position="110"/>
    </location>
</feature>